<dbReference type="PANTHER" id="PTHR43101:SF1">
    <property type="entry name" value="BETA-FRUCTOSIDASE"/>
    <property type="match status" value="1"/>
</dbReference>
<evidence type="ECO:0000256" key="1">
    <source>
        <dbReference type="ARBA" id="ARBA00009902"/>
    </source>
</evidence>
<name>A0ABT8G859_9MICO</name>
<evidence type="ECO:0000313" key="7">
    <source>
        <dbReference type="Proteomes" id="UP001172728"/>
    </source>
</evidence>
<dbReference type="SUPFAM" id="SSF75005">
    <property type="entry name" value="Arabinanase/levansucrase/invertase"/>
    <property type="match status" value="1"/>
</dbReference>
<sequence>MDAFPRLHPRPATGWVNDPNGLGRWDGRWHVMMQWNPHAPRWGDIHWAHVSSPDLVSWTEHAPALVPREGSIDAGGCWSGVAVADGAGPPRLVYSATPAGPAEVGVAIATARDDGTWAPPDAMTLAHPADPRIKDVRDPFVFSWRGRRYALQGSRLDDRGAVLLWDAADLDAWVPLGTLLRADDVPDHLPRVGDVWECPQLVAIGGRWVLVVSWLLLDHSARGTFAFTGDLADAGGAPAFTPAAAVPFDGGPDFYAPQLLAVDGRVLAIGWSDEARPQAAVDAAGWAGTLTFPREVVLDETGLARMRPVAELRALVGEPVDPARGIALTAWTAAVEGPWSLAVAREGGGAAPREVCGGEDDAEVWVDGSIVEVFDREGSRTFRAYPAEGERWALEATAARAHALALP</sequence>
<dbReference type="Gene3D" id="2.115.10.20">
    <property type="entry name" value="Glycosyl hydrolase domain, family 43"/>
    <property type="match status" value="1"/>
</dbReference>
<dbReference type="GO" id="GO:0016787">
    <property type="term" value="F:hydrolase activity"/>
    <property type="evidence" value="ECO:0007669"/>
    <property type="project" value="UniProtKB-KW"/>
</dbReference>
<evidence type="ECO:0000256" key="2">
    <source>
        <dbReference type="ARBA" id="ARBA00012758"/>
    </source>
</evidence>
<evidence type="ECO:0000256" key="3">
    <source>
        <dbReference type="ARBA" id="ARBA00022801"/>
    </source>
</evidence>
<dbReference type="InterPro" id="IPR013148">
    <property type="entry name" value="Glyco_hydro_32_N"/>
</dbReference>
<feature type="domain" description="Glycosyl hydrolase family 32 N-terminal" evidence="5">
    <location>
        <begin position="8"/>
        <end position="300"/>
    </location>
</feature>
<keyword evidence="4" id="KW-0326">Glycosidase</keyword>
<keyword evidence="3 6" id="KW-0378">Hydrolase</keyword>
<dbReference type="InterPro" id="IPR023296">
    <property type="entry name" value="Glyco_hydro_beta-prop_sf"/>
</dbReference>
<evidence type="ECO:0000256" key="4">
    <source>
        <dbReference type="ARBA" id="ARBA00023295"/>
    </source>
</evidence>
<comment type="similarity">
    <text evidence="1">Belongs to the glycosyl hydrolase 32 family.</text>
</comment>
<dbReference type="Proteomes" id="UP001172728">
    <property type="component" value="Unassembled WGS sequence"/>
</dbReference>
<evidence type="ECO:0000313" key="6">
    <source>
        <dbReference type="EMBL" id="MDN4475335.1"/>
    </source>
</evidence>
<dbReference type="Pfam" id="PF00251">
    <property type="entry name" value="Glyco_hydro_32N"/>
    <property type="match status" value="1"/>
</dbReference>
<organism evidence="6 7">
    <name type="scientific">Demequina litoralis</name>
    <dbReference type="NCBI Taxonomy" id="3051660"/>
    <lineage>
        <taxon>Bacteria</taxon>
        <taxon>Bacillati</taxon>
        <taxon>Actinomycetota</taxon>
        <taxon>Actinomycetes</taxon>
        <taxon>Micrococcales</taxon>
        <taxon>Demequinaceae</taxon>
        <taxon>Demequina</taxon>
    </lineage>
</organism>
<dbReference type="InterPro" id="IPR051214">
    <property type="entry name" value="GH32_Enzymes"/>
</dbReference>
<dbReference type="InterPro" id="IPR001362">
    <property type="entry name" value="Glyco_hydro_32"/>
</dbReference>
<dbReference type="RefSeq" id="WP_301131775.1">
    <property type="nucleotide sequence ID" value="NZ_JAUHPW010000003.1"/>
</dbReference>
<dbReference type="PANTHER" id="PTHR43101">
    <property type="entry name" value="BETA-FRUCTOSIDASE"/>
    <property type="match status" value="1"/>
</dbReference>
<dbReference type="SMART" id="SM00640">
    <property type="entry name" value="Glyco_32"/>
    <property type="match status" value="1"/>
</dbReference>
<evidence type="ECO:0000259" key="5">
    <source>
        <dbReference type="Pfam" id="PF00251"/>
    </source>
</evidence>
<dbReference type="EMBL" id="JAUHPW010000003">
    <property type="protein sequence ID" value="MDN4475335.1"/>
    <property type="molecule type" value="Genomic_DNA"/>
</dbReference>
<dbReference type="EC" id="3.2.1.26" evidence="2"/>
<proteinExistence type="inferred from homology"/>
<comment type="caution">
    <text evidence="6">The sequence shown here is derived from an EMBL/GenBank/DDBJ whole genome shotgun (WGS) entry which is preliminary data.</text>
</comment>
<keyword evidence="7" id="KW-1185">Reference proteome</keyword>
<dbReference type="PROSITE" id="PS00609">
    <property type="entry name" value="GLYCOSYL_HYDROL_F32"/>
    <property type="match status" value="1"/>
</dbReference>
<protein>
    <recommendedName>
        <fullName evidence="2">beta-fructofuranosidase</fullName>
        <ecNumber evidence="2">3.2.1.26</ecNumber>
    </recommendedName>
</protein>
<accession>A0ABT8G859</accession>
<gene>
    <name evidence="6" type="ORF">QQX09_05620</name>
</gene>
<reference evidence="6" key="1">
    <citation type="submission" date="2023-06" db="EMBL/GenBank/DDBJ databases">
        <title>Sysu t00192.</title>
        <authorList>
            <person name="Gao L."/>
            <person name="Fang B.-Z."/>
            <person name="Li W.-J."/>
        </authorList>
    </citation>
    <scope>NUCLEOTIDE SEQUENCE</scope>
    <source>
        <strain evidence="6">SYSU T00192</strain>
    </source>
</reference>
<dbReference type="CDD" id="cd08996">
    <property type="entry name" value="GH32_FFase"/>
    <property type="match status" value="1"/>
</dbReference>
<dbReference type="InterPro" id="IPR018053">
    <property type="entry name" value="Glyco_hydro_32_AS"/>
</dbReference>